<dbReference type="Proteomes" id="UP000694569">
    <property type="component" value="Unplaced"/>
</dbReference>
<comment type="subcellular location">
    <subcellularLocation>
        <location evidence="2">Chromosome</location>
    </subcellularLocation>
    <subcellularLocation>
        <location evidence="1">Nucleus</location>
    </subcellularLocation>
</comment>
<accession>A0A8C5Q763</accession>
<evidence type="ECO:0000256" key="4">
    <source>
        <dbReference type="ARBA" id="ARBA00022553"/>
    </source>
</evidence>
<feature type="region of interest" description="Disordered" evidence="7">
    <location>
        <begin position="38"/>
        <end position="69"/>
    </location>
</feature>
<evidence type="ECO:0000313" key="8">
    <source>
        <dbReference type="Ensembl" id="ENSLLEP00000033722.1"/>
    </source>
</evidence>
<proteinExistence type="predicted"/>
<reference evidence="8" key="2">
    <citation type="submission" date="2025-09" db="UniProtKB">
        <authorList>
            <consortium name="Ensembl"/>
        </authorList>
    </citation>
    <scope>IDENTIFICATION</scope>
</reference>
<dbReference type="GeneTree" id="ENSGT00940000154888"/>
<dbReference type="AlphaFoldDB" id="A0A8C5Q763"/>
<feature type="compositionally biased region" description="Basic residues" evidence="7">
    <location>
        <begin position="43"/>
        <end position="53"/>
    </location>
</feature>
<dbReference type="GO" id="GO:0006357">
    <property type="term" value="P:regulation of transcription by RNA polymerase II"/>
    <property type="evidence" value="ECO:0007669"/>
    <property type="project" value="TreeGrafter"/>
</dbReference>
<evidence type="ECO:0000256" key="5">
    <source>
        <dbReference type="ARBA" id="ARBA00023125"/>
    </source>
</evidence>
<keyword evidence="5" id="KW-0238">DNA-binding</keyword>
<dbReference type="OrthoDB" id="10027956at2759"/>
<keyword evidence="3" id="KW-0158">Chromosome</keyword>
<dbReference type="PANTHER" id="PTHR45781:SF2">
    <property type="entry name" value="TOX HIGH MOBILITY GROUP BOX FAMILY MEMBER 4"/>
    <property type="match status" value="1"/>
</dbReference>
<dbReference type="GO" id="GO:0005634">
    <property type="term" value="C:nucleus"/>
    <property type="evidence" value="ECO:0007669"/>
    <property type="project" value="UniProtKB-SubCell"/>
</dbReference>
<reference evidence="8" key="1">
    <citation type="submission" date="2025-08" db="UniProtKB">
        <authorList>
            <consortium name="Ensembl"/>
        </authorList>
    </citation>
    <scope>IDENTIFICATION</scope>
</reference>
<evidence type="ECO:0000313" key="9">
    <source>
        <dbReference type="Proteomes" id="UP000694569"/>
    </source>
</evidence>
<protein>
    <recommendedName>
        <fullName evidence="10">HMG box domain-containing protein</fullName>
    </recommendedName>
</protein>
<keyword evidence="6" id="KW-0539">Nucleus</keyword>
<dbReference type="GO" id="GO:0005694">
    <property type="term" value="C:chromosome"/>
    <property type="evidence" value="ECO:0007669"/>
    <property type="project" value="UniProtKB-SubCell"/>
</dbReference>
<dbReference type="InterPro" id="IPR051365">
    <property type="entry name" value="TOX_HMG-box_domain"/>
</dbReference>
<dbReference type="SUPFAM" id="SSF47095">
    <property type="entry name" value="HMG-box"/>
    <property type="match status" value="1"/>
</dbReference>
<evidence type="ECO:0008006" key="10">
    <source>
        <dbReference type="Google" id="ProtNLM"/>
    </source>
</evidence>
<evidence type="ECO:0000256" key="2">
    <source>
        <dbReference type="ARBA" id="ARBA00004286"/>
    </source>
</evidence>
<evidence type="ECO:0000256" key="1">
    <source>
        <dbReference type="ARBA" id="ARBA00004123"/>
    </source>
</evidence>
<dbReference type="InterPro" id="IPR036910">
    <property type="entry name" value="HMG_box_dom_sf"/>
</dbReference>
<name>A0A8C5Q763_9ANUR</name>
<organism evidence="8 9">
    <name type="scientific">Leptobrachium leishanense</name>
    <name type="common">Leishan spiny toad</name>
    <dbReference type="NCBI Taxonomy" id="445787"/>
    <lineage>
        <taxon>Eukaryota</taxon>
        <taxon>Metazoa</taxon>
        <taxon>Chordata</taxon>
        <taxon>Craniata</taxon>
        <taxon>Vertebrata</taxon>
        <taxon>Euteleostomi</taxon>
        <taxon>Amphibia</taxon>
        <taxon>Batrachia</taxon>
        <taxon>Anura</taxon>
        <taxon>Pelobatoidea</taxon>
        <taxon>Megophryidae</taxon>
        <taxon>Leptobrachium</taxon>
    </lineage>
</organism>
<dbReference type="Gene3D" id="1.10.30.10">
    <property type="entry name" value="High mobility group box domain"/>
    <property type="match status" value="1"/>
</dbReference>
<dbReference type="GO" id="GO:0031490">
    <property type="term" value="F:chromatin DNA binding"/>
    <property type="evidence" value="ECO:0007669"/>
    <property type="project" value="TreeGrafter"/>
</dbReference>
<keyword evidence="4" id="KW-0597">Phosphoprotein</keyword>
<keyword evidence="9" id="KW-1185">Reference proteome</keyword>
<sequence length="171" mass="19481">MRTFFDGLAYKNDGRAYKNDGLDMEDFRKITAPKTIIVEQAKKTKPTKGKKKKDPNEPQKPLSVYGQNPNATFGELSKIVASMWDSLGEEQKQKDFLKALTLYTENQMSQVVVEPVDLDPPVTQTGPGLGRYCGPPPVSSGDRREKLKCSQRCTWKTLRWRLRRPLTWCVT</sequence>
<feature type="region of interest" description="Disordered" evidence="7">
    <location>
        <begin position="123"/>
        <end position="143"/>
    </location>
</feature>
<dbReference type="Ensembl" id="ENSLLET00000035002.1">
    <property type="protein sequence ID" value="ENSLLEP00000033722.1"/>
    <property type="gene ID" value="ENSLLEG00000021312.1"/>
</dbReference>
<evidence type="ECO:0000256" key="6">
    <source>
        <dbReference type="ARBA" id="ARBA00023242"/>
    </source>
</evidence>
<dbReference type="PANTHER" id="PTHR45781">
    <property type="entry name" value="AGAP000281-PA"/>
    <property type="match status" value="1"/>
</dbReference>
<evidence type="ECO:0000256" key="7">
    <source>
        <dbReference type="SAM" id="MobiDB-lite"/>
    </source>
</evidence>
<evidence type="ECO:0000256" key="3">
    <source>
        <dbReference type="ARBA" id="ARBA00022454"/>
    </source>
</evidence>